<dbReference type="EMBL" id="JAKELO010000002">
    <property type="protein sequence ID" value="MDE4908301.1"/>
    <property type="molecule type" value="Genomic_DNA"/>
</dbReference>
<dbReference type="Proteomes" id="UP001143747">
    <property type="component" value="Unassembled WGS sequence"/>
</dbReference>
<evidence type="ECO:0000313" key="1">
    <source>
        <dbReference type="EMBL" id="MDE4908301.1"/>
    </source>
</evidence>
<evidence type="ECO:0000313" key="2">
    <source>
        <dbReference type="Proteomes" id="UP001143747"/>
    </source>
</evidence>
<comment type="caution">
    <text evidence="1">The sequence shown here is derived from an EMBL/GenBank/DDBJ whole genome shotgun (WGS) entry which is preliminary data.</text>
</comment>
<dbReference type="RefSeq" id="WP_274924933.1">
    <property type="nucleotide sequence ID" value="NZ_JAKELO010000002.1"/>
</dbReference>
<organism evidence="1 2">
    <name type="scientific">Methanogenium marinum</name>
    <dbReference type="NCBI Taxonomy" id="348610"/>
    <lineage>
        <taxon>Archaea</taxon>
        <taxon>Methanobacteriati</taxon>
        <taxon>Methanobacteriota</taxon>
        <taxon>Stenosarchaea group</taxon>
        <taxon>Methanomicrobia</taxon>
        <taxon>Methanomicrobiales</taxon>
        <taxon>Methanomicrobiaceae</taxon>
        <taxon>Methanogenium</taxon>
    </lineage>
</organism>
<dbReference type="AlphaFoldDB" id="A0A9Q4KVK4"/>
<gene>
    <name evidence="1" type="ORF">L0665_06715</name>
</gene>
<reference evidence="1" key="1">
    <citation type="submission" date="2022-01" db="EMBL/GenBank/DDBJ databases">
        <title>Draft genome of Methanogenium marinum DSM 15558.</title>
        <authorList>
            <person name="Chen S.-C."/>
            <person name="You Y.-T."/>
        </authorList>
    </citation>
    <scope>NUCLEOTIDE SEQUENCE</scope>
    <source>
        <strain evidence="1">DSM 15558</strain>
    </source>
</reference>
<keyword evidence="2" id="KW-1185">Reference proteome</keyword>
<name>A0A9Q4KVK4_9EURY</name>
<sequence length="59" mass="6856">MRITGIECLKPMGEYDLEERDELVCSSVSDVYCLDYESSWHVNGHDDIRIMVSERDEAD</sequence>
<proteinExistence type="predicted"/>
<accession>A0A9Q4KVK4</accession>
<protein>
    <submittedName>
        <fullName evidence="1">Uncharacterized protein</fullName>
    </submittedName>
</protein>